<protein>
    <submittedName>
        <fullName evidence="2">Uncharacterized protein</fullName>
    </submittedName>
</protein>
<sequence>MILDHHGAPIPARLLPLHPTPWLLHEAAAAEWLKTRGKIVAGSGKVNLLSVLYHGYQWRSPEEKALIDARVRAITDPLERLRSENERLRQEIITLRMEAAAK</sequence>
<evidence type="ECO:0000313" key="3">
    <source>
        <dbReference type="Proteomes" id="UP000222485"/>
    </source>
</evidence>
<accession>A0A1V0EDX9</accession>
<name>A0A1V0EDX9_9CAUD</name>
<evidence type="ECO:0000313" key="2">
    <source>
        <dbReference type="EMBL" id="ARB15098.1"/>
    </source>
</evidence>
<dbReference type="EMBL" id="KY555146">
    <property type="protein sequence ID" value="ARB15098.1"/>
    <property type="molecule type" value="Genomic_DNA"/>
</dbReference>
<evidence type="ECO:0000256" key="1">
    <source>
        <dbReference type="SAM" id="Coils"/>
    </source>
</evidence>
<organism evidence="2 3">
    <name type="scientific">Caulobacter phage Ccr32</name>
    <dbReference type="NCBI Taxonomy" id="1959738"/>
    <lineage>
        <taxon>Viruses</taxon>
        <taxon>Duplodnaviria</taxon>
        <taxon>Heunggongvirae</taxon>
        <taxon>Uroviricota</taxon>
        <taxon>Caudoviricetes</taxon>
        <taxon>Jeanschmidtviridae</taxon>
        <taxon>Shapirovirus</taxon>
        <taxon>Shapirovirus cbk</taxon>
    </lineage>
</organism>
<reference evidence="3" key="1">
    <citation type="journal article" date="2017" name="Curr. Microbiol.">
        <title>Genomic Diversity of Type B3 Bacteriophages of Caulobacter crescentus.</title>
        <authorList>
            <person name="Ash K.T."/>
            <person name="Drake K.M."/>
            <person name="Gibbs W.S."/>
            <person name="Ely B."/>
        </authorList>
    </citation>
    <scope>NUCLEOTIDE SEQUENCE [LARGE SCALE GENOMIC DNA]</scope>
</reference>
<dbReference type="Proteomes" id="UP000222485">
    <property type="component" value="Genome"/>
</dbReference>
<proteinExistence type="predicted"/>
<gene>
    <name evidence="2" type="ORF">Ccr32_gp180</name>
</gene>
<feature type="coiled-coil region" evidence="1">
    <location>
        <begin position="71"/>
        <end position="98"/>
    </location>
</feature>
<keyword evidence="1" id="KW-0175">Coiled coil</keyword>